<accession>A0A8H3D093</accession>
<proteinExistence type="predicted"/>
<evidence type="ECO:0000313" key="2">
    <source>
        <dbReference type="EMBL" id="CAE6503849.1"/>
    </source>
</evidence>
<dbReference type="EMBL" id="CAJMWX010001740">
    <property type="protein sequence ID" value="CAE6503849.1"/>
    <property type="molecule type" value="Genomic_DNA"/>
</dbReference>
<comment type="caution">
    <text evidence="2">The sequence shown here is derived from an EMBL/GenBank/DDBJ whole genome shotgun (WGS) entry which is preliminary data.</text>
</comment>
<feature type="region of interest" description="Disordered" evidence="1">
    <location>
        <begin position="1"/>
        <end position="34"/>
    </location>
</feature>
<gene>
    <name evidence="2" type="ORF">RDB_LOCUS157169</name>
</gene>
<organism evidence="2 3">
    <name type="scientific">Rhizoctonia solani</name>
    <dbReference type="NCBI Taxonomy" id="456999"/>
    <lineage>
        <taxon>Eukaryota</taxon>
        <taxon>Fungi</taxon>
        <taxon>Dikarya</taxon>
        <taxon>Basidiomycota</taxon>
        <taxon>Agaricomycotina</taxon>
        <taxon>Agaricomycetes</taxon>
        <taxon>Cantharellales</taxon>
        <taxon>Ceratobasidiaceae</taxon>
        <taxon>Rhizoctonia</taxon>
    </lineage>
</organism>
<feature type="region of interest" description="Disordered" evidence="1">
    <location>
        <begin position="139"/>
        <end position="161"/>
    </location>
</feature>
<feature type="compositionally biased region" description="Basic residues" evidence="1">
    <location>
        <begin position="7"/>
        <end position="21"/>
    </location>
</feature>
<feature type="compositionally biased region" description="Pro residues" evidence="1">
    <location>
        <begin position="143"/>
        <end position="154"/>
    </location>
</feature>
<dbReference type="Proteomes" id="UP000663888">
    <property type="component" value="Unassembled WGS sequence"/>
</dbReference>
<evidence type="ECO:0000256" key="1">
    <source>
        <dbReference type="SAM" id="MobiDB-lite"/>
    </source>
</evidence>
<evidence type="ECO:0000313" key="3">
    <source>
        <dbReference type="Proteomes" id="UP000663888"/>
    </source>
</evidence>
<sequence>MVPITKKTWKGKANPKPKSKGKAPENARHPPSAIWLASKLYAQAQRKGGRDNKTGENNEAAAASSQVLCSSMPIVTRGLSNDTHSRELVLCPIILQTPTILDPLRLPPRPDQEEPRLRFEVPRLDSSPISLVHHNALADPARCPTPPRFSPPPYTFADPSKRRVLLQHPPSYFS</sequence>
<name>A0A8H3D093_9AGAM</name>
<protein>
    <submittedName>
        <fullName evidence="2">Uncharacterized protein</fullName>
    </submittedName>
</protein>
<reference evidence="2" key="1">
    <citation type="submission" date="2021-01" db="EMBL/GenBank/DDBJ databases">
        <authorList>
            <person name="Kaushik A."/>
        </authorList>
    </citation>
    <scope>NUCLEOTIDE SEQUENCE</scope>
    <source>
        <strain evidence="2">AG4-R118</strain>
    </source>
</reference>
<dbReference type="AlphaFoldDB" id="A0A8H3D093"/>